<reference evidence="3" key="1">
    <citation type="submission" date="2016-10" db="EMBL/GenBank/DDBJ databases">
        <authorList>
            <person name="Varghese N."/>
            <person name="Submissions S."/>
        </authorList>
    </citation>
    <scope>NUCLEOTIDE SEQUENCE [LARGE SCALE GENOMIC DNA]</scope>
    <source>
        <strain evidence="3">Gh-105</strain>
    </source>
</reference>
<dbReference type="Proteomes" id="UP000199229">
    <property type="component" value="Unassembled WGS sequence"/>
</dbReference>
<dbReference type="AlphaFoldDB" id="A0A1I2VHE4"/>
<feature type="domain" description="DUF6916" evidence="1">
    <location>
        <begin position="8"/>
        <end position="107"/>
    </location>
</feature>
<organism evidence="2 3">
    <name type="scientific">Methylobacterium gossipiicola</name>
    <dbReference type="NCBI Taxonomy" id="582675"/>
    <lineage>
        <taxon>Bacteria</taxon>
        <taxon>Pseudomonadati</taxon>
        <taxon>Pseudomonadota</taxon>
        <taxon>Alphaproteobacteria</taxon>
        <taxon>Hyphomicrobiales</taxon>
        <taxon>Methylobacteriaceae</taxon>
        <taxon>Methylobacterium</taxon>
    </lineage>
</organism>
<dbReference type="OrthoDB" id="8410220at2"/>
<name>A0A1I2VHE4_9HYPH</name>
<dbReference type="EMBL" id="FOPM01000014">
    <property type="protein sequence ID" value="SFG86896.1"/>
    <property type="molecule type" value="Genomic_DNA"/>
</dbReference>
<sequence length="108" mass="11476">MSRDLGTLSADLFAPLVGADFALRVGDGSTLTVRLSHCVTHPRATMVGSPRTAFGLEFERPAKGVPSFTGGDFVLSHPDLGEIGPLYVERILPTGYGPNTAVFQIVFN</sequence>
<dbReference type="RefSeq" id="WP_091972553.1">
    <property type="nucleotide sequence ID" value="NZ_FOPM01000014.1"/>
</dbReference>
<evidence type="ECO:0000313" key="2">
    <source>
        <dbReference type="EMBL" id="SFG86896.1"/>
    </source>
</evidence>
<proteinExistence type="predicted"/>
<dbReference type="Pfam" id="PF21880">
    <property type="entry name" value="DUF6916"/>
    <property type="match status" value="1"/>
</dbReference>
<dbReference type="InterPro" id="IPR054209">
    <property type="entry name" value="DUF6916"/>
</dbReference>
<gene>
    <name evidence="2" type="ORF">SAMN05192565_11459</name>
</gene>
<evidence type="ECO:0000259" key="1">
    <source>
        <dbReference type="Pfam" id="PF21880"/>
    </source>
</evidence>
<keyword evidence="3" id="KW-1185">Reference proteome</keyword>
<accession>A0A1I2VHE4</accession>
<evidence type="ECO:0000313" key="3">
    <source>
        <dbReference type="Proteomes" id="UP000199229"/>
    </source>
</evidence>
<protein>
    <recommendedName>
        <fullName evidence="1">DUF6916 domain-containing protein</fullName>
    </recommendedName>
</protein>
<dbReference type="STRING" id="582675.SAMN05192565_11459"/>